<dbReference type="InterPro" id="IPR011990">
    <property type="entry name" value="TPR-like_helical_dom_sf"/>
</dbReference>
<evidence type="ECO:0000313" key="3">
    <source>
        <dbReference type="EMBL" id="KAK4766981.1"/>
    </source>
</evidence>
<dbReference type="PANTHER" id="PTHR47926:SF359">
    <property type="entry name" value="PENTACOTRIPEPTIDE-REPEAT REGION OF PRORP DOMAIN-CONTAINING PROTEIN"/>
    <property type="match status" value="1"/>
</dbReference>
<gene>
    <name evidence="3" type="ORF">SAY86_014732</name>
</gene>
<dbReference type="Pfam" id="PF01535">
    <property type="entry name" value="PPR"/>
    <property type="match status" value="4"/>
</dbReference>
<dbReference type="InterPro" id="IPR046960">
    <property type="entry name" value="PPR_At4g14850-like_plant"/>
</dbReference>
<dbReference type="PROSITE" id="PS51375">
    <property type="entry name" value="PPR"/>
    <property type="match status" value="3"/>
</dbReference>
<keyword evidence="4" id="KW-1185">Reference proteome</keyword>
<evidence type="ECO:0000313" key="4">
    <source>
        <dbReference type="Proteomes" id="UP001346149"/>
    </source>
</evidence>
<dbReference type="Gene3D" id="1.25.40.10">
    <property type="entry name" value="Tetratricopeptide repeat domain"/>
    <property type="match status" value="2"/>
</dbReference>
<proteinExistence type="predicted"/>
<comment type="caution">
    <text evidence="3">The sequence shown here is derived from an EMBL/GenBank/DDBJ whole genome shotgun (WGS) entry which is preliminary data.</text>
</comment>
<dbReference type="PANTHER" id="PTHR47926">
    <property type="entry name" value="PENTATRICOPEPTIDE REPEAT-CONTAINING PROTEIN"/>
    <property type="match status" value="1"/>
</dbReference>
<dbReference type="InterPro" id="IPR002885">
    <property type="entry name" value="PPR_rpt"/>
</dbReference>
<dbReference type="EMBL" id="JAXQNO010000022">
    <property type="protein sequence ID" value="KAK4766981.1"/>
    <property type="molecule type" value="Genomic_DNA"/>
</dbReference>
<name>A0AAN7QG69_TRANT</name>
<reference evidence="3 4" key="1">
    <citation type="journal article" date="2023" name="Hortic Res">
        <title>Pangenome of water caltrop reveals structural variations and asymmetric subgenome divergence after allopolyploidization.</title>
        <authorList>
            <person name="Zhang X."/>
            <person name="Chen Y."/>
            <person name="Wang L."/>
            <person name="Yuan Y."/>
            <person name="Fang M."/>
            <person name="Shi L."/>
            <person name="Lu R."/>
            <person name="Comes H.P."/>
            <person name="Ma Y."/>
            <person name="Chen Y."/>
            <person name="Huang G."/>
            <person name="Zhou Y."/>
            <person name="Zheng Z."/>
            <person name="Qiu Y."/>
        </authorList>
    </citation>
    <scope>NUCLEOTIDE SEQUENCE [LARGE SCALE GENOMIC DNA]</scope>
    <source>
        <strain evidence="3">F231</strain>
    </source>
</reference>
<evidence type="ECO:0000256" key="2">
    <source>
        <dbReference type="PROSITE-ProRule" id="PRU00708"/>
    </source>
</evidence>
<keyword evidence="1" id="KW-0677">Repeat</keyword>
<organism evidence="3 4">
    <name type="scientific">Trapa natans</name>
    <name type="common">Water chestnut</name>
    <dbReference type="NCBI Taxonomy" id="22666"/>
    <lineage>
        <taxon>Eukaryota</taxon>
        <taxon>Viridiplantae</taxon>
        <taxon>Streptophyta</taxon>
        <taxon>Embryophyta</taxon>
        <taxon>Tracheophyta</taxon>
        <taxon>Spermatophyta</taxon>
        <taxon>Magnoliopsida</taxon>
        <taxon>eudicotyledons</taxon>
        <taxon>Gunneridae</taxon>
        <taxon>Pentapetalae</taxon>
        <taxon>rosids</taxon>
        <taxon>malvids</taxon>
        <taxon>Myrtales</taxon>
        <taxon>Lythraceae</taxon>
        <taxon>Trapa</taxon>
    </lineage>
</organism>
<feature type="repeat" description="PPR" evidence="2">
    <location>
        <begin position="108"/>
        <end position="142"/>
    </location>
</feature>
<dbReference type="GO" id="GO:0009451">
    <property type="term" value="P:RNA modification"/>
    <property type="evidence" value="ECO:0007669"/>
    <property type="project" value="InterPro"/>
</dbReference>
<sequence length="227" mass="25314">MEDARSLFEKMPSKDSASFNVMIAGYMDTGNLVEAHRLFDSMPSRDVRTWNLMLLGFVKSGDIEYAEEFFTKMPEKNVASWAIMIDGHMKSSNLGLARQLFDQMPSRNLVSWSIMIGGYVRNGEPHMALEMYECFKEQGIKPDDTFILGIISACSQLGILEIAESMVHDSLDVVWGALLAACRARCNVELGEIAASELFEIEPSNSGLASDTDDCRMEISLELDCNI</sequence>
<evidence type="ECO:0008006" key="5">
    <source>
        <dbReference type="Google" id="ProtNLM"/>
    </source>
</evidence>
<dbReference type="NCBIfam" id="TIGR00756">
    <property type="entry name" value="PPR"/>
    <property type="match status" value="4"/>
</dbReference>
<accession>A0AAN7QG69</accession>
<protein>
    <recommendedName>
        <fullName evidence="5">Pentatricopeptide repeat-containing protein</fullName>
    </recommendedName>
</protein>
<evidence type="ECO:0000256" key="1">
    <source>
        <dbReference type="ARBA" id="ARBA00022737"/>
    </source>
</evidence>
<feature type="repeat" description="PPR" evidence="2">
    <location>
        <begin position="46"/>
        <end position="80"/>
    </location>
</feature>
<feature type="repeat" description="PPR" evidence="2">
    <location>
        <begin position="15"/>
        <end position="45"/>
    </location>
</feature>
<dbReference type="GO" id="GO:0003723">
    <property type="term" value="F:RNA binding"/>
    <property type="evidence" value="ECO:0007669"/>
    <property type="project" value="InterPro"/>
</dbReference>
<dbReference type="AlphaFoldDB" id="A0AAN7QG69"/>
<dbReference type="Proteomes" id="UP001346149">
    <property type="component" value="Unassembled WGS sequence"/>
</dbReference>